<accession>A0A5M9GH13</accession>
<dbReference type="OrthoDB" id="2617999at2"/>
<proteinExistence type="predicted"/>
<evidence type="ECO:0000313" key="1">
    <source>
        <dbReference type="EMBL" id="KAA8473912.1"/>
    </source>
</evidence>
<dbReference type="AlphaFoldDB" id="A0A5M9GH13"/>
<organism evidence="1 2">
    <name type="scientific">Arcticibacter tournemirensis</name>
    <dbReference type="NCBI Taxonomy" id="699437"/>
    <lineage>
        <taxon>Bacteria</taxon>
        <taxon>Pseudomonadati</taxon>
        <taxon>Bacteroidota</taxon>
        <taxon>Sphingobacteriia</taxon>
        <taxon>Sphingobacteriales</taxon>
        <taxon>Sphingobacteriaceae</taxon>
        <taxon>Arcticibacter</taxon>
    </lineage>
</organism>
<name>A0A5M9GH13_9SPHI</name>
<dbReference type="Pfam" id="PF22014">
    <property type="entry name" value="DUF6932"/>
    <property type="match status" value="1"/>
</dbReference>
<reference evidence="1 2" key="1">
    <citation type="submission" date="2019-09" db="EMBL/GenBank/DDBJ databases">
        <title>Pararcticibacter amylolyticus gen. nov., sp. nov., isolated from a rottenly hemp rope, and reclassification of Pedobacter tournemirensis as Pararcticibacter tournemirensis comb. nov.</title>
        <authorList>
            <person name="Cai Y."/>
        </authorList>
    </citation>
    <scope>NUCLEOTIDE SEQUENCE [LARGE SCALE GENOMIC DNA]</scope>
    <source>
        <strain evidence="1 2">TF5-37.2-LB10</strain>
    </source>
</reference>
<protein>
    <submittedName>
        <fullName evidence="1">Uncharacterized protein</fullName>
    </submittedName>
</protein>
<dbReference type="Proteomes" id="UP000322918">
    <property type="component" value="Unassembled WGS sequence"/>
</dbReference>
<keyword evidence="2" id="KW-1185">Reference proteome</keyword>
<dbReference type="RefSeq" id="WP_141814024.1">
    <property type="nucleotide sequence ID" value="NZ_VFPL01000001.1"/>
</dbReference>
<gene>
    <name evidence="1" type="ORF">F1649_22510</name>
</gene>
<dbReference type="EMBL" id="VWNE01000069">
    <property type="protein sequence ID" value="KAA8473912.1"/>
    <property type="molecule type" value="Genomic_DNA"/>
</dbReference>
<comment type="caution">
    <text evidence="1">The sequence shown here is derived from an EMBL/GenBank/DDBJ whole genome shotgun (WGS) entry which is preliminary data.</text>
</comment>
<dbReference type="InterPro" id="IPR053860">
    <property type="entry name" value="DUF6932"/>
</dbReference>
<sequence length="159" mass="18445">MLKFNSKGLLTPNNNIPCDLDNFKEEFVLNINSNTRTSLFNNYIGYSKALKELVSGQPLLQWIDGSFVTKKPDPEDIDIVTFINSEFLNPLGTNIDSFKYPDSLAQFGVDAYIVKIYTREDKRYPLYVGDQLYWMDKFDKTRRNRNGIKSSKGFIEIIY</sequence>
<evidence type="ECO:0000313" key="2">
    <source>
        <dbReference type="Proteomes" id="UP000322918"/>
    </source>
</evidence>